<evidence type="ECO:0000313" key="1">
    <source>
        <dbReference type="EMBL" id="CAF4431613.1"/>
    </source>
</evidence>
<proteinExistence type="predicted"/>
<comment type="caution">
    <text evidence="1">The sequence shown here is derived from an EMBL/GenBank/DDBJ whole genome shotgun (WGS) entry which is preliminary data.</text>
</comment>
<gene>
    <name evidence="1" type="ORF">OXD698_LOCUS53267</name>
</gene>
<evidence type="ECO:0000313" key="2">
    <source>
        <dbReference type="Proteomes" id="UP000663844"/>
    </source>
</evidence>
<dbReference type="AlphaFoldDB" id="A0A820R449"/>
<feature type="non-terminal residue" evidence="1">
    <location>
        <position position="94"/>
    </location>
</feature>
<dbReference type="EMBL" id="CAJOAZ010030256">
    <property type="protein sequence ID" value="CAF4431613.1"/>
    <property type="molecule type" value="Genomic_DNA"/>
</dbReference>
<sequence length="94" mass="10902">MYYPQHIPSHHDETIIPILCSSQNPQTTPVKMRIVLKSPSFSVPKAQRMYSGADHRYVQYPYQHRLSPPPHTSPLSISHKRCDNDRLSAGYRRC</sequence>
<accession>A0A820R449</accession>
<name>A0A820R449_9BILA</name>
<dbReference type="Proteomes" id="UP000663844">
    <property type="component" value="Unassembled WGS sequence"/>
</dbReference>
<protein>
    <submittedName>
        <fullName evidence="1">Uncharacterized protein</fullName>
    </submittedName>
</protein>
<organism evidence="1 2">
    <name type="scientific">Adineta steineri</name>
    <dbReference type="NCBI Taxonomy" id="433720"/>
    <lineage>
        <taxon>Eukaryota</taxon>
        <taxon>Metazoa</taxon>
        <taxon>Spiralia</taxon>
        <taxon>Gnathifera</taxon>
        <taxon>Rotifera</taxon>
        <taxon>Eurotatoria</taxon>
        <taxon>Bdelloidea</taxon>
        <taxon>Adinetida</taxon>
        <taxon>Adinetidae</taxon>
        <taxon>Adineta</taxon>
    </lineage>
</organism>
<reference evidence="1" key="1">
    <citation type="submission" date="2021-02" db="EMBL/GenBank/DDBJ databases">
        <authorList>
            <person name="Nowell W R."/>
        </authorList>
    </citation>
    <scope>NUCLEOTIDE SEQUENCE</scope>
</reference>